<dbReference type="Gene3D" id="3.90.550.10">
    <property type="entry name" value="Spore Coat Polysaccharide Biosynthesis Protein SpsA, Chain A"/>
    <property type="match status" value="2"/>
</dbReference>
<keyword evidence="6" id="KW-0812">Transmembrane</keyword>
<proteinExistence type="inferred from homology"/>
<sequence length="337" mass="38215">MPCSPGFFDYAPCGLGTLTLRQVTKWLVLPVSLFCLLYILSHLGALKASFANTRQSFNFVKLARVMPERKRLLTYLEEYHRLNMRLETCPTFCMSSSASVPMKMNATDPLELRPPVPLITARPSFHSNTTWSGLYPGGLWSPLSVGNSNCTQQSGLAVVIPFRNRHRQLNTMLPILHQGLRRQGVIPYACPRDPNEPPLHMSANVSQFGWKLLYRGLVGGVLRISTAQFVRVNGYSNMYWGWGGEDDDLHTRLVTTEIGFKRLPGDVGVYYSLPHPLAQRHLKKTLRDSILLNTSHARFKHDGLLQLRYQLTKVTPMPALTWLVVNLKYMDNDDFIV</sequence>
<protein>
    <recommendedName>
        <fullName evidence="11">Beta-1,4-galactosyltransferase</fullName>
        <ecNumber evidence="11">2.4.1.-</ecNumber>
    </recommendedName>
</protein>
<keyword evidence="7 11" id="KW-0735">Signal-anchor</keyword>
<feature type="domain" description="Galactosyltransferase N-terminal" evidence="13">
    <location>
        <begin position="133"/>
        <end position="184"/>
    </location>
</feature>
<dbReference type="PRINTS" id="PR02050">
    <property type="entry name" value="B14GALTRFASE"/>
</dbReference>
<keyword evidence="15" id="KW-1185">Reference proteome</keyword>
<dbReference type="InterPro" id="IPR027995">
    <property type="entry name" value="Galactosyl_T_N"/>
</dbReference>
<evidence type="ECO:0000256" key="2">
    <source>
        <dbReference type="ARBA" id="ARBA00004922"/>
    </source>
</evidence>
<evidence type="ECO:0000259" key="13">
    <source>
        <dbReference type="Pfam" id="PF13733"/>
    </source>
</evidence>
<keyword evidence="10 11" id="KW-0325">Glycoprotein</keyword>
<evidence type="ECO:0000256" key="11">
    <source>
        <dbReference type="RuleBase" id="RU368121"/>
    </source>
</evidence>
<dbReference type="Pfam" id="PF13733">
    <property type="entry name" value="Glyco_transf_7N"/>
    <property type="match status" value="1"/>
</dbReference>
<reference evidence="14" key="1">
    <citation type="submission" date="2018-11" db="EMBL/GenBank/DDBJ databases">
        <authorList>
            <consortium name="Pathogen Informatics"/>
        </authorList>
    </citation>
    <scope>NUCLEOTIDE SEQUENCE</scope>
</reference>
<dbReference type="InterPro" id="IPR027791">
    <property type="entry name" value="Galactosyl_T_C"/>
</dbReference>
<name>A0A448XLD7_9PLAT</name>
<evidence type="ECO:0000256" key="8">
    <source>
        <dbReference type="ARBA" id="ARBA00022989"/>
    </source>
</evidence>
<dbReference type="GO" id="GO:0005975">
    <property type="term" value="P:carbohydrate metabolic process"/>
    <property type="evidence" value="ECO:0007669"/>
    <property type="project" value="InterPro"/>
</dbReference>
<dbReference type="PANTHER" id="PTHR19300:SF46">
    <property type="entry name" value="BETA-1,4-N-ACETYLGALACTOSAMINYLTRANSFERASE"/>
    <property type="match status" value="1"/>
</dbReference>
<dbReference type="GO" id="GO:0008378">
    <property type="term" value="F:galactosyltransferase activity"/>
    <property type="evidence" value="ECO:0007669"/>
    <property type="project" value="TreeGrafter"/>
</dbReference>
<evidence type="ECO:0000256" key="6">
    <source>
        <dbReference type="ARBA" id="ARBA00022692"/>
    </source>
</evidence>
<dbReference type="Proteomes" id="UP000784294">
    <property type="component" value="Unassembled WGS sequence"/>
</dbReference>
<dbReference type="InterPro" id="IPR003859">
    <property type="entry name" value="Galactosyl_T"/>
</dbReference>
<evidence type="ECO:0000256" key="3">
    <source>
        <dbReference type="ARBA" id="ARBA00005735"/>
    </source>
</evidence>
<dbReference type="PANTHER" id="PTHR19300">
    <property type="entry name" value="BETA-1,4-GALACTOSYLTRANSFERASE"/>
    <property type="match status" value="1"/>
</dbReference>
<evidence type="ECO:0000256" key="1">
    <source>
        <dbReference type="ARBA" id="ARBA00004606"/>
    </source>
</evidence>
<accession>A0A448XLD7</accession>
<comment type="similarity">
    <text evidence="3 11">Belongs to the glycosyltransferase 7 family.</text>
</comment>
<organism evidence="14 15">
    <name type="scientific">Protopolystoma xenopodis</name>
    <dbReference type="NCBI Taxonomy" id="117903"/>
    <lineage>
        <taxon>Eukaryota</taxon>
        <taxon>Metazoa</taxon>
        <taxon>Spiralia</taxon>
        <taxon>Lophotrochozoa</taxon>
        <taxon>Platyhelminthes</taxon>
        <taxon>Monogenea</taxon>
        <taxon>Polyopisthocotylea</taxon>
        <taxon>Polystomatidea</taxon>
        <taxon>Polystomatidae</taxon>
        <taxon>Protopolystoma</taxon>
    </lineage>
</organism>
<evidence type="ECO:0000256" key="9">
    <source>
        <dbReference type="ARBA" id="ARBA00023136"/>
    </source>
</evidence>
<gene>
    <name evidence="14" type="ORF">PXEA_LOCUS32852</name>
</gene>
<evidence type="ECO:0000259" key="12">
    <source>
        <dbReference type="Pfam" id="PF02709"/>
    </source>
</evidence>
<dbReference type="GO" id="GO:0005794">
    <property type="term" value="C:Golgi apparatus"/>
    <property type="evidence" value="ECO:0007669"/>
    <property type="project" value="TreeGrafter"/>
</dbReference>
<evidence type="ECO:0000256" key="5">
    <source>
        <dbReference type="ARBA" id="ARBA00022679"/>
    </source>
</evidence>
<dbReference type="InterPro" id="IPR029044">
    <property type="entry name" value="Nucleotide-diphossugar_trans"/>
</dbReference>
<evidence type="ECO:0000313" key="15">
    <source>
        <dbReference type="Proteomes" id="UP000784294"/>
    </source>
</evidence>
<evidence type="ECO:0000313" key="14">
    <source>
        <dbReference type="EMBL" id="VEL39412.1"/>
    </source>
</evidence>
<feature type="domain" description="Galactosyltransferase C-terminal" evidence="12">
    <location>
        <begin position="200"/>
        <end position="275"/>
    </location>
</feature>
<dbReference type="SUPFAM" id="SSF53448">
    <property type="entry name" value="Nucleotide-diphospho-sugar transferases"/>
    <property type="match status" value="1"/>
</dbReference>
<evidence type="ECO:0000256" key="10">
    <source>
        <dbReference type="ARBA" id="ARBA00023180"/>
    </source>
</evidence>
<dbReference type="OrthoDB" id="10016069at2759"/>
<dbReference type="GO" id="GO:0016020">
    <property type="term" value="C:membrane"/>
    <property type="evidence" value="ECO:0007669"/>
    <property type="project" value="UniProtKB-SubCell"/>
</dbReference>
<comment type="subcellular location">
    <subcellularLocation>
        <location evidence="1">Membrane</location>
        <topology evidence="1">Single-pass type II membrane protein</topology>
    </subcellularLocation>
</comment>
<comment type="caution">
    <text evidence="14">The sequence shown here is derived from an EMBL/GenBank/DDBJ whole genome shotgun (WGS) entry which is preliminary data.</text>
</comment>
<keyword evidence="8" id="KW-1133">Transmembrane helix</keyword>
<dbReference type="Pfam" id="PF02709">
    <property type="entry name" value="Glyco_transf_7C"/>
    <property type="match status" value="1"/>
</dbReference>
<evidence type="ECO:0000256" key="4">
    <source>
        <dbReference type="ARBA" id="ARBA00022676"/>
    </source>
</evidence>
<comment type="pathway">
    <text evidence="2 11">Protein modification; protein glycosylation.</text>
</comment>
<keyword evidence="5 11" id="KW-0808">Transferase</keyword>
<dbReference type="EMBL" id="CAAALY010261214">
    <property type="protein sequence ID" value="VEL39412.1"/>
    <property type="molecule type" value="Genomic_DNA"/>
</dbReference>
<comment type="function">
    <text evidence="11">Catalyses the transfer of galactose onto proteins or lipids.</text>
</comment>
<dbReference type="AlphaFoldDB" id="A0A448XLD7"/>
<dbReference type="EC" id="2.4.1.-" evidence="11"/>
<evidence type="ECO:0000256" key="7">
    <source>
        <dbReference type="ARBA" id="ARBA00022968"/>
    </source>
</evidence>
<keyword evidence="9" id="KW-0472">Membrane</keyword>
<dbReference type="UniPathway" id="UPA00378"/>
<keyword evidence="4 11" id="KW-0328">Glycosyltransferase</keyword>